<dbReference type="EMBL" id="JAKROA010000012">
    <property type="protein sequence ID" value="KAL5104535.1"/>
    <property type="molecule type" value="Genomic_DNA"/>
</dbReference>
<proteinExistence type="predicted"/>
<evidence type="ECO:0000256" key="1">
    <source>
        <dbReference type="SAM" id="SignalP"/>
    </source>
</evidence>
<keyword evidence="1" id="KW-0732">Signal</keyword>
<dbReference type="Proteomes" id="UP001651158">
    <property type="component" value="Unassembled WGS sequence"/>
</dbReference>
<organism evidence="2 3">
    <name type="scientific">Taenia crassiceps</name>
    <dbReference type="NCBI Taxonomy" id="6207"/>
    <lineage>
        <taxon>Eukaryota</taxon>
        <taxon>Metazoa</taxon>
        <taxon>Spiralia</taxon>
        <taxon>Lophotrochozoa</taxon>
        <taxon>Platyhelminthes</taxon>
        <taxon>Cestoda</taxon>
        <taxon>Eucestoda</taxon>
        <taxon>Cyclophyllidea</taxon>
        <taxon>Taeniidae</taxon>
        <taxon>Taenia</taxon>
    </lineage>
</organism>
<gene>
    <name evidence="2" type="ORF">TcWFU_009317</name>
</gene>
<comment type="caution">
    <text evidence="2">The sequence shown here is derived from an EMBL/GenBank/DDBJ whole genome shotgun (WGS) entry which is preliminary data.</text>
</comment>
<protein>
    <recommendedName>
        <fullName evidence="4">Secreted protein</fullName>
    </recommendedName>
</protein>
<keyword evidence="3" id="KW-1185">Reference proteome</keyword>
<sequence>MPTPNRTSGNLCIWLWLVGWLVVCTYAKLHGFDSMNCWCHCCYFTCALVPIDHRSHSNPLRTCITLTPDVSDPTEAACLRLRKRLPVEVLGVVSPRPEQRPIV</sequence>
<evidence type="ECO:0000313" key="3">
    <source>
        <dbReference type="Proteomes" id="UP001651158"/>
    </source>
</evidence>
<evidence type="ECO:0008006" key="4">
    <source>
        <dbReference type="Google" id="ProtNLM"/>
    </source>
</evidence>
<evidence type="ECO:0000313" key="2">
    <source>
        <dbReference type="EMBL" id="KAL5104535.1"/>
    </source>
</evidence>
<accession>A0ABR4Q4F6</accession>
<name>A0ABR4Q4F6_9CEST</name>
<reference evidence="2 3" key="1">
    <citation type="journal article" date="2022" name="Front. Cell. Infect. Microbiol.">
        <title>The Genomes of Two Strains of Taenia crassiceps the Animal Model for the Study of Human Cysticercosis.</title>
        <authorList>
            <person name="Bobes R.J."/>
            <person name="Estrada K."/>
            <person name="Rios-Valencia D.G."/>
            <person name="Calderon-Gallegos A."/>
            <person name="de la Torre P."/>
            <person name="Carrero J.C."/>
            <person name="Sanchez-Flores A."/>
            <person name="Laclette J.P."/>
        </authorList>
    </citation>
    <scope>NUCLEOTIDE SEQUENCE [LARGE SCALE GENOMIC DNA]</scope>
    <source>
        <strain evidence="2">WFUcys</strain>
    </source>
</reference>
<feature type="signal peptide" evidence="1">
    <location>
        <begin position="1"/>
        <end position="27"/>
    </location>
</feature>
<feature type="chain" id="PRO_5045831825" description="Secreted protein" evidence="1">
    <location>
        <begin position="28"/>
        <end position="103"/>
    </location>
</feature>